<dbReference type="EC" id="1.14.13.149" evidence="2"/>
<proteinExistence type="predicted"/>
<feature type="region of interest" description="Disordered" evidence="1">
    <location>
        <begin position="204"/>
        <end position="306"/>
    </location>
</feature>
<keyword evidence="2" id="KW-0560">Oxidoreductase</keyword>
<evidence type="ECO:0000256" key="1">
    <source>
        <dbReference type="SAM" id="MobiDB-lite"/>
    </source>
</evidence>
<gene>
    <name evidence="2" type="ORF">AVDCRST_MAG41-470</name>
</gene>
<feature type="compositionally biased region" description="Basic residues" evidence="1">
    <location>
        <begin position="219"/>
        <end position="242"/>
    </location>
</feature>
<protein>
    <submittedName>
        <fullName evidence="2">1,2-phenylacetyl-CoA epoxidase, subunit A</fullName>
        <ecNumber evidence="2">1.14.13.149</ecNumber>
    </submittedName>
</protein>
<sequence length="306" mass="31847">AGHRGRGDVRGDRRRQRPDRAAGLDARGLPPHAGPADRPARPLRDHRDAAGGGLDRPGAVAAPQGDPAGQGAGRGRSRPLPLLRLRDARRHPGRADRHAAVRQAEVQLDLQLPHPVVRRRRHDRLARRRGRDLQPGPALPHLLRAVRAGDDPHLQGGVLPPAAGLRAAHDDDAGHRRAAGDGAGVGGPVLVAVADDVRPAGRRVAEHGPLDGLGDQAQHQRRAAAAVRRHDRAAGRGARRHAAGPGPALEPRPRRVRLRPAGLVGAEAGGLRRGAVQRRADGAPHPGARGRGMGAGGGGGVRGAAV</sequence>
<name>A0A6J4HF02_9ACTN</name>
<feature type="compositionally biased region" description="Low complexity" evidence="1">
    <location>
        <begin position="57"/>
        <end position="67"/>
    </location>
</feature>
<organism evidence="2">
    <name type="scientific">uncultured Mycobacteriales bacterium</name>
    <dbReference type="NCBI Taxonomy" id="581187"/>
    <lineage>
        <taxon>Bacteria</taxon>
        <taxon>Bacillati</taxon>
        <taxon>Actinomycetota</taxon>
        <taxon>Actinomycetes</taxon>
        <taxon>Mycobacteriales</taxon>
        <taxon>environmental samples</taxon>
    </lineage>
</organism>
<dbReference type="GO" id="GO:0097266">
    <property type="term" value="F:phenylacetyl-CoA 1,2-epoxidase activity"/>
    <property type="evidence" value="ECO:0007669"/>
    <property type="project" value="UniProtKB-EC"/>
</dbReference>
<feature type="region of interest" description="Disordered" evidence="1">
    <location>
        <begin position="1"/>
        <end position="81"/>
    </location>
</feature>
<dbReference type="EMBL" id="CADCTP010000045">
    <property type="protein sequence ID" value="CAA9220329.1"/>
    <property type="molecule type" value="Genomic_DNA"/>
</dbReference>
<feature type="compositionally biased region" description="Gly residues" evidence="1">
    <location>
        <begin position="289"/>
        <end position="306"/>
    </location>
</feature>
<feature type="non-terminal residue" evidence="2">
    <location>
        <position position="306"/>
    </location>
</feature>
<feature type="non-terminal residue" evidence="2">
    <location>
        <position position="1"/>
    </location>
</feature>
<feature type="compositionally biased region" description="Basic and acidic residues" evidence="1">
    <location>
        <begin position="38"/>
        <end position="49"/>
    </location>
</feature>
<feature type="compositionally biased region" description="Basic and acidic residues" evidence="1">
    <location>
        <begin position="1"/>
        <end position="11"/>
    </location>
</feature>
<accession>A0A6J4HF02</accession>
<reference evidence="2" key="1">
    <citation type="submission" date="2020-02" db="EMBL/GenBank/DDBJ databases">
        <authorList>
            <person name="Meier V. D."/>
        </authorList>
    </citation>
    <scope>NUCLEOTIDE SEQUENCE</scope>
    <source>
        <strain evidence="2">AVDCRST_MAG41</strain>
    </source>
</reference>
<evidence type="ECO:0000313" key="2">
    <source>
        <dbReference type="EMBL" id="CAA9220329.1"/>
    </source>
</evidence>
<dbReference type="AlphaFoldDB" id="A0A6J4HF02"/>